<dbReference type="InterPro" id="IPR036732">
    <property type="entry name" value="AFP_Neu5c_C_sf"/>
</dbReference>
<dbReference type="Proteomes" id="UP001482513">
    <property type="component" value="Unassembled WGS sequence"/>
</dbReference>
<reference evidence="2 3" key="1">
    <citation type="submission" date="2022-04" db="EMBL/GenBank/DDBJ databases">
        <title>Positive selection, recombination, and allopatry shape intraspecific diversity of widespread and dominant cyanobacteria.</title>
        <authorList>
            <person name="Wei J."/>
            <person name="Shu W."/>
            <person name="Hu C."/>
        </authorList>
    </citation>
    <scope>NUCLEOTIDE SEQUENCE [LARGE SCALE GENOMIC DNA]</scope>
    <source>
        <strain evidence="2 3">DQ-A4</strain>
    </source>
</reference>
<keyword evidence="2" id="KW-0808">Transferase</keyword>
<feature type="domain" description="AFP-like" evidence="1">
    <location>
        <begin position="294"/>
        <end position="350"/>
    </location>
</feature>
<comment type="caution">
    <text evidence="2">The sequence shown here is derived from an EMBL/GenBank/DDBJ whole genome shotgun (WGS) entry which is preliminary data.</text>
</comment>
<dbReference type="Gene3D" id="3.90.1210.10">
    <property type="entry name" value="Antifreeze-like/N-acetylneuraminic acid synthase C-terminal domain"/>
    <property type="match status" value="1"/>
</dbReference>
<dbReference type="RefSeq" id="WP_190703982.1">
    <property type="nucleotide sequence ID" value="NZ_JAMPKX010000007.1"/>
</dbReference>
<dbReference type="Pfam" id="PF03102">
    <property type="entry name" value="NeuB"/>
    <property type="match status" value="1"/>
</dbReference>
<evidence type="ECO:0000313" key="3">
    <source>
        <dbReference type="Proteomes" id="UP001482513"/>
    </source>
</evidence>
<dbReference type="InterPro" id="IPR057736">
    <property type="entry name" value="SAF_PseI/NeuA/NeuB"/>
</dbReference>
<dbReference type="PANTHER" id="PTHR42966">
    <property type="entry name" value="N-ACETYLNEURAMINATE SYNTHASE"/>
    <property type="match status" value="1"/>
</dbReference>
<dbReference type="InterPro" id="IPR051690">
    <property type="entry name" value="PseI-like"/>
</dbReference>
<dbReference type="InterPro" id="IPR013785">
    <property type="entry name" value="Aldolase_TIM"/>
</dbReference>
<dbReference type="SMART" id="SM00858">
    <property type="entry name" value="SAF"/>
    <property type="match status" value="1"/>
</dbReference>
<gene>
    <name evidence="2" type="primary">pseI</name>
    <name evidence="2" type="ORF">NC992_16080</name>
</gene>
<dbReference type="InterPro" id="IPR013132">
    <property type="entry name" value="PseI/NeuA/B-like_N"/>
</dbReference>
<dbReference type="CDD" id="cd11615">
    <property type="entry name" value="SAF_NeuB_like"/>
    <property type="match status" value="1"/>
</dbReference>
<dbReference type="SUPFAM" id="SSF51569">
    <property type="entry name" value="Aldolase"/>
    <property type="match status" value="1"/>
</dbReference>
<protein>
    <submittedName>
        <fullName evidence="2">Pseudaminic acid synthase</fullName>
        <ecNumber evidence="2">2.5.1.97</ecNumber>
    </submittedName>
</protein>
<dbReference type="InterPro" id="IPR006190">
    <property type="entry name" value="SAF_AFP_Neu5Ac"/>
</dbReference>
<dbReference type="NCBIfam" id="TIGR03586">
    <property type="entry name" value="PseI"/>
    <property type="match status" value="1"/>
</dbReference>
<keyword evidence="3" id="KW-1185">Reference proteome</keyword>
<sequence>MKTINICNYKLGNTAQPFVIAEMSGNHNQSLARALELVDAAAKAGAHGLKIQTYTADTMTLDIKEGEFFIKDPNSLWQGNSLYSLYQQAHTPWEWHQPIFDRCKELGLVGFSSPFDATAVDFLETLDVPCYKIASFENTDLPLIRKVASTGKPMIISTGMATIAELDEAVCTARAAGCPDLILLKCTSTYPASPANANIMTIPHLRQLFDVQVGLSDHTMGIGVAVASVALGATLIEKHFTLSRADGGVDSAFSMEPDELHQLVIETERAWQSLGQVSYGATKDEEKSVRFRRSLYVGQPMEAGEVFTANNLRIIRPGFGLAPKYFDDLIGKPVKKATPAGTPVTWDLIL</sequence>
<dbReference type="PROSITE" id="PS50844">
    <property type="entry name" value="AFP_LIKE"/>
    <property type="match status" value="1"/>
</dbReference>
<accession>A0ABV0K6J2</accession>
<name>A0ABV0K6J2_9CYAN</name>
<evidence type="ECO:0000313" key="2">
    <source>
        <dbReference type="EMBL" id="MEP0948404.1"/>
    </source>
</evidence>
<dbReference type="InterPro" id="IPR013974">
    <property type="entry name" value="SAF"/>
</dbReference>
<organism evidence="2 3">
    <name type="scientific">Leptolyngbya subtilissima DQ-A4</name>
    <dbReference type="NCBI Taxonomy" id="2933933"/>
    <lineage>
        <taxon>Bacteria</taxon>
        <taxon>Bacillati</taxon>
        <taxon>Cyanobacteriota</taxon>
        <taxon>Cyanophyceae</taxon>
        <taxon>Leptolyngbyales</taxon>
        <taxon>Leptolyngbyaceae</taxon>
        <taxon>Leptolyngbya group</taxon>
        <taxon>Leptolyngbya</taxon>
    </lineage>
</organism>
<dbReference type="SUPFAM" id="SSF51269">
    <property type="entry name" value="AFP III-like domain"/>
    <property type="match status" value="1"/>
</dbReference>
<dbReference type="EMBL" id="JAMPKX010000007">
    <property type="protein sequence ID" value="MEP0948404.1"/>
    <property type="molecule type" value="Genomic_DNA"/>
</dbReference>
<dbReference type="EC" id="2.5.1.97" evidence="2"/>
<proteinExistence type="predicted"/>
<dbReference type="PANTHER" id="PTHR42966:SF2">
    <property type="entry name" value="PSEUDAMINIC ACID SYNTHASE"/>
    <property type="match status" value="1"/>
</dbReference>
<evidence type="ECO:0000259" key="1">
    <source>
        <dbReference type="PROSITE" id="PS50844"/>
    </source>
</evidence>
<dbReference type="GO" id="GO:0016740">
    <property type="term" value="F:transferase activity"/>
    <property type="evidence" value="ECO:0007669"/>
    <property type="project" value="UniProtKB-KW"/>
</dbReference>
<dbReference type="InterPro" id="IPR020030">
    <property type="entry name" value="Pseudaminic_synth_PseI"/>
</dbReference>
<dbReference type="Pfam" id="PF08666">
    <property type="entry name" value="SAF"/>
    <property type="match status" value="1"/>
</dbReference>
<dbReference type="Gene3D" id="3.20.20.70">
    <property type="entry name" value="Aldolase class I"/>
    <property type="match status" value="1"/>
</dbReference>